<feature type="non-terminal residue" evidence="12">
    <location>
        <position position="1"/>
    </location>
</feature>
<evidence type="ECO:0000256" key="8">
    <source>
        <dbReference type="ARBA" id="ARBA00022917"/>
    </source>
</evidence>
<proteinExistence type="inferred from homology"/>
<evidence type="ECO:0000256" key="3">
    <source>
        <dbReference type="ARBA" id="ARBA00012175"/>
    </source>
</evidence>
<dbReference type="GO" id="GO:0042586">
    <property type="term" value="F:peptide deformylase activity"/>
    <property type="evidence" value="ECO:0007669"/>
    <property type="project" value="UniProtKB-EC"/>
</dbReference>
<evidence type="ECO:0000256" key="2">
    <source>
        <dbReference type="ARBA" id="ARBA00010759"/>
    </source>
</evidence>
<comment type="caution">
    <text evidence="12">The sequence shown here is derived from an EMBL/GenBank/DDBJ whole genome shotgun (WGS) entry which is preliminary data.</text>
</comment>
<evidence type="ECO:0000256" key="7">
    <source>
        <dbReference type="ARBA" id="ARBA00022801"/>
    </source>
</evidence>
<gene>
    <name evidence="12" type="ORF">Agub_g103</name>
</gene>
<dbReference type="Gene3D" id="3.90.45.10">
    <property type="entry name" value="Peptide deformylase"/>
    <property type="match status" value="1"/>
</dbReference>
<keyword evidence="10" id="KW-0408">Iron</keyword>
<keyword evidence="6 11" id="KW-0479">Metal-binding</keyword>
<dbReference type="EC" id="3.5.1.88" evidence="3 11"/>
<keyword evidence="13" id="KW-1185">Reference proteome</keyword>
<dbReference type="PANTHER" id="PTHR10458">
    <property type="entry name" value="PEPTIDE DEFORMYLASE"/>
    <property type="match status" value="1"/>
</dbReference>
<dbReference type="NCBIfam" id="TIGR00079">
    <property type="entry name" value="pept_deformyl"/>
    <property type="match status" value="1"/>
</dbReference>
<dbReference type="Pfam" id="PF01327">
    <property type="entry name" value="Pep_deformylase"/>
    <property type="match status" value="1"/>
</dbReference>
<dbReference type="InterPro" id="IPR036821">
    <property type="entry name" value="Peptide_deformylase_sf"/>
</dbReference>
<dbReference type="GO" id="GO:0009507">
    <property type="term" value="C:chloroplast"/>
    <property type="evidence" value="ECO:0007669"/>
    <property type="project" value="UniProtKB-SubCell"/>
</dbReference>
<comment type="catalytic activity">
    <reaction evidence="11">
        <text>N-terminal N-formyl-L-methionyl-[peptide] + H2O = N-terminal L-methionyl-[peptide] + formate</text>
        <dbReference type="Rhea" id="RHEA:24420"/>
        <dbReference type="Rhea" id="RHEA-COMP:10639"/>
        <dbReference type="Rhea" id="RHEA-COMP:10640"/>
        <dbReference type="ChEBI" id="CHEBI:15377"/>
        <dbReference type="ChEBI" id="CHEBI:15740"/>
        <dbReference type="ChEBI" id="CHEBI:49298"/>
        <dbReference type="ChEBI" id="CHEBI:64731"/>
        <dbReference type="EC" id="3.5.1.88"/>
    </reaction>
</comment>
<evidence type="ECO:0000256" key="5">
    <source>
        <dbReference type="ARBA" id="ARBA00022640"/>
    </source>
</evidence>
<dbReference type="HAMAP" id="MF_00163">
    <property type="entry name" value="Pep_deformylase"/>
    <property type="match status" value="1"/>
</dbReference>
<evidence type="ECO:0000256" key="4">
    <source>
        <dbReference type="ARBA" id="ARBA00022528"/>
    </source>
</evidence>
<evidence type="ECO:0000256" key="11">
    <source>
        <dbReference type="RuleBase" id="RU362111"/>
    </source>
</evidence>
<dbReference type="CDD" id="cd00487">
    <property type="entry name" value="Pep_deformylase"/>
    <property type="match status" value="1"/>
</dbReference>
<evidence type="ECO:0000313" key="12">
    <source>
        <dbReference type="EMBL" id="GFR39637.1"/>
    </source>
</evidence>
<keyword evidence="7 11" id="KW-0378">Hydrolase</keyword>
<protein>
    <recommendedName>
        <fullName evidence="3 11">Peptide deformylase</fullName>
        <ecNumber evidence="3 11">3.5.1.88</ecNumber>
    </recommendedName>
</protein>
<keyword evidence="5 11" id="KW-0934">Plastid</keyword>
<evidence type="ECO:0000256" key="10">
    <source>
        <dbReference type="ARBA" id="ARBA00023004"/>
    </source>
</evidence>
<dbReference type="FunFam" id="3.90.45.10:FF:000006">
    <property type="entry name" value="Peptide deformylase"/>
    <property type="match status" value="1"/>
</dbReference>
<comment type="function">
    <text evidence="11">Removes the formyl group from the N-terminal Met of newly synthesized proteins.</text>
</comment>
<dbReference type="NCBIfam" id="NF001159">
    <property type="entry name" value="PRK00150.1-3"/>
    <property type="match status" value="1"/>
</dbReference>
<evidence type="ECO:0000256" key="1">
    <source>
        <dbReference type="ARBA" id="ARBA00004229"/>
    </source>
</evidence>
<keyword evidence="4 11" id="KW-0150">Chloroplast</keyword>
<sequence length="303" mass="32814">IGVVICSYCSAKGQDGYLSNFTQDKATLSASTKQLLGKCAMVTGIARPILPQGQMMLKRLATQTQSAALLGRLGTSSTRVQAVRGGKGFGTTAKPVQETPIVTKLEWTSPLQIIKYPDPRLRAVNARIDVFDDALMRLAKEMIGVMYQDDGVGLAAPQVGVNVRLMVFNPAGRSRPGSETVLVNPEIVEQSGGRELSEEGCLSFPAIYGDVERSRQIVVKAQDAMGQPIKLQLNDPWVARIFQHEYDHLQGVLFHDRMKPAVLESVRPALVALEEAYLAAHPGAKVVRVPPPKVNKGFGAAKK</sequence>
<keyword evidence="9 11" id="KW-0809">Transit peptide</keyword>
<comment type="subcellular location">
    <subcellularLocation>
        <location evidence="1 11">Plastid</location>
        <location evidence="1 11">Chloroplast</location>
    </subcellularLocation>
</comment>
<accession>A0AAD3HG66</accession>
<dbReference type="Proteomes" id="UP001054857">
    <property type="component" value="Unassembled WGS sequence"/>
</dbReference>
<name>A0AAD3HG66_9CHLO</name>
<dbReference type="AlphaFoldDB" id="A0AAD3HG66"/>
<dbReference type="PRINTS" id="PR01576">
    <property type="entry name" value="PDEFORMYLASE"/>
</dbReference>
<evidence type="ECO:0000313" key="13">
    <source>
        <dbReference type="Proteomes" id="UP001054857"/>
    </source>
</evidence>
<evidence type="ECO:0000256" key="9">
    <source>
        <dbReference type="ARBA" id="ARBA00022946"/>
    </source>
</evidence>
<comment type="similarity">
    <text evidence="2 11">Belongs to the polypeptide deformylase family.</text>
</comment>
<dbReference type="GO" id="GO:0006412">
    <property type="term" value="P:translation"/>
    <property type="evidence" value="ECO:0007669"/>
    <property type="project" value="UniProtKB-KW"/>
</dbReference>
<dbReference type="PANTHER" id="PTHR10458:SF22">
    <property type="entry name" value="PEPTIDE DEFORMYLASE"/>
    <property type="match status" value="1"/>
</dbReference>
<keyword evidence="8 11" id="KW-0648">Protein biosynthesis</keyword>
<dbReference type="SUPFAM" id="SSF56420">
    <property type="entry name" value="Peptide deformylase"/>
    <property type="match status" value="1"/>
</dbReference>
<evidence type="ECO:0000256" key="6">
    <source>
        <dbReference type="ARBA" id="ARBA00022723"/>
    </source>
</evidence>
<reference evidence="12 13" key="1">
    <citation type="journal article" date="2021" name="Sci. Rep.">
        <title>Genome sequencing of the multicellular alga Astrephomene provides insights into convergent evolution of germ-soma differentiation.</title>
        <authorList>
            <person name="Yamashita S."/>
            <person name="Yamamoto K."/>
            <person name="Matsuzaki R."/>
            <person name="Suzuki S."/>
            <person name="Yamaguchi H."/>
            <person name="Hirooka S."/>
            <person name="Minakuchi Y."/>
            <person name="Miyagishima S."/>
            <person name="Kawachi M."/>
            <person name="Toyoda A."/>
            <person name="Nozaki H."/>
        </authorList>
    </citation>
    <scope>NUCLEOTIDE SEQUENCE [LARGE SCALE GENOMIC DNA]</scope>
    <source>
        <strain evidence="12 13">NIES-4017</strain>
    </source>
</reference>
<dbReference type="EMBL" id="BMAR01000001">
    <property type="protein sequence ID" value="GFR39637.1"/>
    <property type="molecule type" value="Genomic_DNA"/>
</dbReference>
<dbReference type="InterPro" id="IPR023635">
    <property type="entry name" value="Peptide_deformylase"/>
</dbReference>
<dbReference type="GO" id="GO:0046872">
    <property type="term" value="F:metal ion binding"/>
    <property type="evidence" value="ECO:0007669"/>
    <property type="project" value="UniProtKB-KW"/>
</dbReference>
<organism evidence="12 13">
    <name type="scientific">Astrephomene gubernaculifera</name>
    <dbReference type="NCBI Taxonomy" id="47775"/>
    <lineage>
        <taxon>Eukaryota</taxon>
        <taxon>Viridiplantae</taxon>
        <taxon>Chlorophyta</taxon>
        <taxon>core chlorophytes</taxon>
        <taxon>Chlorophyceae</taxon>
        <taxon>CS clade</taxon>
        <taxon>Chlamydomonadales</taxon>
        <taxon>Astrephomenaceae</taxon>
        <taxon>Astrephomene</taxon>
    </lineage>
</organism>